<dbReference type="Proteomes" id="UP000298663">
    <property type="component" value="Unassembled WGS sequence"/>
</dbReference>
<dbReference type="CDD" id="cd11685">
    <property type="entry name" value="UEV_TSG101-like"/>
    <property type="match status" value="1"/>
</dbReference>
<evidence type="ECO:0000313" key="13">
    <source>
        <dbReference type="Proteomes" id="UP000298663"/>
    </source>
</evidence>
<dbReference type="Gene3D" id="3.10.110.10">
    <property type="entry name" value="Ubiquitin Conjugating Enzyme"/>
    <property type="match status" value="1"/>
</dbReference>
<dbReference type="PANTHER" id="PTHR23306">
    <property type="entry name" value="TUMOR SUSCEPTIBILITY GENE 101 PROTEIN-RELATED"/>
    <property type="match status" value="1"/>
</dbReference>
<evidence type="ECO:0000256" key="3">
    <source>
        <dbReference type="ARBA" id="ARBA00022448"/>
    </source>
</evidence>
<evidence type="ECO:0000256" key="9">
    <source>
        <dbReference type="SAM" id="MobiDB-lite"/>
    </source>
</evidence>
<dbReference type="GO" id="GO:0000813">
    <property type="term" value="C:ESCRT I complex"/>
    <property type="evidence" value="ECO:0007669"/>
    <property type="project" value="TreeGrafter"/>
</dbReference>
<dbReference type="AlphaFoldDB" id="A0A4U8UYC2"/>
<evidence type="ECO:0000259" key="11">
    <source>
        <dbReference type="PROSITE" id="PS51322"/>
    </source>
</evidence>
<feature type="coiled-coil region" evidence="8">
    <location>
        <begin position="264"/>
        <end position="291"/>
    </location>
</feature>
<dbReference type="Gene3D" id="6.10.140.820">
    <property type="match status" value="1"/>
</dbReference>
<proteinExistence type="inferred from homology"/>
<dbReference type="Pfam" id="PF05743">
    <property type="entry name" value="UEV"/>
    <property type="match status" value="1"/>
</dbReference>
<dbReference type="GO" id="GO:0008333">
    <property type="term" value="P:endosome to lysosome transport"/>
    <property type="evidence" value="ECO:0007669"/>
    <property type="project" value="TreeGrafter"/>
</dbReference>
<feature type="domain" description="UEV" evidence="11">
    <location>
        <begin position="3"/>
        <end position="147"/>
    </location>
</feature>
<keyword evidence="3 7" id="KW-0813">Transport</keyword>
<keyword evidence="4" id="KW-0967">Endosome</keyword>
<dbReference type="PROSITE" id="PS51312">
    <property type="entry name" value="SB"/>
    <property type="match status" value="1"/>
</dbReference>
<dbReference type="InterPro" id="IPR052070">
    <property type="entry name" value="ESCRT-I_UEV_domain"/>
</dbReference>
<dbReference type="SUPFAM" id="SSF54495">
    <property type="entry name" value="UBC-like"/>
    <property type="match status" value="1"/>
</dbReference>
<dbReference type="GO" id="GO:0015031">
    <property type="term" value="P:protein transport"/>
    <property type="evidence" value="ECO:0007669"/>
    <property type="project" value="UniProtKB-UniRule"/>
</dbReference>
<comment type="subcellular location">
    <subcellularLocation>
        <location evidence="1">Endosome</location>
    </subcellularLocation>
</comment>
<dbReference type="Pfam" id="PF09454">
    <property type="entry name" value="Vps23_core"/>
    <property type="match status" value="1"/>
</dbReference>
<evidence type="ECO:0000256" key="4">
    <source>
        <dbReference type="ARBA" id="ARBA00022753"/>
    </source>
</evidence>
<evidence type="ECO:0000256" key="8">
    <source>
        <dbReference type="SAM" id="Coils"/>
    </source>
</evidence>
<keyword evidence="5 7" id="KW-0653">Protein transport</keyword>
<feature type="compositionally biased region" description="Pro residues" evidence="9">
    <location>
        <begin position="195"/>
        <end position="218"/>
    </location>
</feature>
<dbReference type="PROSITE" id="PS51322">
    <property type="entry name" value="UEV"/>
    <property type="match status" value="1"/>
</dbReference>
<evidence type="ECO:0008006" key="14">
    <source>
        <dbReference type="Google" id="ProtNLM"/>
    </source>
</evidence>
<dbReference type="EMBL" id="AZBU02000001">
    <property type="protein sequence ID" value="TMS38114.1"/>
    <property type="molecule type" value="Genomic_DNA"/>
</dbReference>
<dbReference type="InterPro" id="IPR016135">
    <property type="entry name" value="UBQ-conjugating_enzyme/RWD"/>
</dbReference>
<feature type="compositionally biased region" description="Low complexity" evidence="9">
    <location>
        <begin position="179"/>
        <end position="194"/>
    </location>
</feature>
<dbReference type="InterPro" id="IPR008883">
    <property type="entry name" value="UEV_N"/>
</dbReference>
<dbReference type="STRING" id="34508.A0A4U8UYC2"/>
<comment type="caution">
    <text evidence="12">The sequence shown here is derived from an EMBL/GenBank/DDBJ whole genome shotgun (WGS) entry which is preliminary data.</text>
</comment>
<evidence type="ECO:0000256" key="6">
    <source>
        <dbReference type="ARBA" id="ARBA00023054"/>
    </source>
</evidence>
<dbReference type="InterPro" id="IPR037202">
    <property type="entry name" value="ESCRT_assembly_dom"/>
</dbReference>
<feature type="region of interest" description="Disordered" evidence="9">
    <location>
        <begin position="178"/>
        <end position="222"/>
    </location>
</feature>
<keyword evidence="6 8" id="KW-0175">Coiled coil</keyword>
<dbReference type="PANTHER" id="PTHR23306:SF3">
    <property type="entry name" value="TUMOR SUPPRESSOR PROTEIN 101"/>
    <property type="match status" value="1"/>
</dbReference>
<name>A0A4U8UYC2_STECR</name>
<evidence type="ECO:0000256" key="1">
    <source>
        <dbReference type="ARBA" id="ARBA00004177"/>
    </source>
</evidence>
<gene>
    <name evidence="12" type="ORF">L596_004910</name>
</gene>
<comment type="similarity">
    <text evidence="2">Belongs to the ubiquitin-conjugating enzyme family. UEV subfamily.</text>
</comment>
<dbReference type="GO" id="GO:0043130">
    <property type="term" value="F:ubiquitin binding"/>
    <property type="evidence" value="ECO:0007669"/>
    <property type="project" value="TreeGrafter"/>
</dbReference>
<evidence type="ECO:0000256" key="2">
    <source>
        <dbReference type="ARBA" id="ARBA00009594"/>
    </source>
</evidence>
<dbReference type="InterPro" id="IPR017916">
    <property type="entry name" value="SB_dom"/>
</dbReference>
<dbReference type="SUPFAM" id="SSF140111">
    <property type="entry name" value="Endosomal sorting complex assembly domain"/>
    <property type="match status" value="1"/>
</dbReference>
<evidence type="ECO:0000259" key="10">
    <source>
        <dbReference type="PROSITE" id="PS51312"/>
    </source>
</evidence>
<organism evidence="12 13">
    <name type="scientific">Steinernema carpocapsae</name>
    <name type="common">Entomopathogenic nematode</name>
    <dbReference type="NCBI Taxonomy" id="34508"/>
    <lineage>
        <taxon>Eukaryota</taxon>
        <taxon>Metazoa</taxon>
        <taxon>Ecdysozoa</taxon>
        <taxon>Nematoda</taxon>
        <taxon>Chromadorea</taxon>
        <taxon>Rhabditida</taxon>
        <taxon>Tylenchina</taxon>
        <taxon>Panagrolaimomorpha</taxon>
        <taxon>Strongyloidoidea</taxon>
        <taxon>Steinernematidae</taxon>
        <taxon>Steinernema</taxon>
    </lineage>
</organism>
<feature type="domain" description="SB" evidence="10">
    <location>
        <begin position="327"/>
        <end position="393"/>
    </location>
</feature>
<protein>
    <recommendedName>
        <fullName evidence="14">UEV domain-containing protein</fullName>
    </recommendedName>
</protein>
<reference evidence="12 13" key="1">
    <citation type="journal article" date="2015" name="Genome Biol.">
        <title>Comparative genomics of Steinernema reveals deeply conserved gene regulatory networks.</title>
        <authorList>
            <person name="Dillman A.R."/>
            <person name="Macchietto M."/>
            <person name="Porter C.F."/>
            <person name="Rogers A."/>
            <person name="Williams B."/>
            <person name="Antoshechkin I."/>
            <person name="Lee M.M."/>
            <person name="Goodwin Z."/>
            <person name="Lu X."/>
            <person name="Lewis E.E."/>
            <person name="Goodrich-Blair H."/>
            <person name="Stock S.P."/>
            <person name="Adams B.J."/>
            <person name="Sternberg P.W."/>
            <person name="Mortazavi A."/>
        </authorList>
    </citation>
    <scope>NUCLEOTIDE SEQUENCE [LARGE SCALE GENOMIC DNA]</scope>
    <source>
        <strain evidence="12 13">ALL</strain>
    </source>
</reference>
<evidence type="ECO:0000313" key="12">
    <source>
        <dbReference type="EMBL" id="TMS38114.1"/>
    </source>
</evidence>
<evidence type="ECO:0000256" key="7">
    <source>
        <dbReference type="PROSITE-ProRule" id="PRU00644"/>
    </source>
</evidence>
<dbReference type="Gene3D" id="6.10.250.370">
    <property type="match status" value="1"/>
</dbReference>
<evidence type="ECO:0000256" key="5">
    <source>
        <dbReference type="ARBA" id="ARBA00022927"/>
    </source>
</evidence>
<accession>A0A4U8UYC2</accession>
<reference evidence="12 13" key="2">
    <citation type="journal article" date="2019" name="G3 (Bethesda)">
        <title>Hybrid Assembly of the Genome of the Entomopathogenic Nematode Steinernema carpocapsae Identifies the X-Chromosome.</title>
        <authorList>
            <person name="Serra L."/>
            <person name="Macchietto M."/>
            <person name="Macias-Munoz A."/>
            <person name="McGill C.J."/>
            <person name="Rodriguez I.M."/>
            <person name="Rodriguez B."/>
            <person name="Murad R."/>
            <person name="Mortazavi A."/>
        </authorList>
    </citation>
    <scope>NUCLEOTIDE SEQUENCE [LARGE SCALE GENOMIC DNA]</scope>
    <source>
        <strain evidence="12 13">ALL</strain>
    </source>
</reference>
<keyword evidence="13" id="KW-1185">Reference proteome</keyword>
<sequence>MSTSSLVEANLRKAQIRYVDSAKEDIMAALRDFKDMTSSTEVFTFPNNPTSQLTFKLSGTIPINYKGGTYHIPIALYLCNSHPYAGPFCYVKPTADMKVKQSRFVDQGGRIYLPYLSEWVFPHYDLSGLLQVMTMTFQEQCPVFSSSAARPSTATTTANSTPYPNAAIPSMPAPYQPFTGSSSTVGSSSNTPYPTYQPPYPSYPNIPTPPNSQSPYPAPSSMGTIQPEHYKASVLSALEQKIRLRLRDRLGTYYAEMQSIRENLNDLRTGQQKLKAMLEQLDRDRKLMNTNMLVYKEKKIELEKVLAECDHGDEADTDVDTVIDATTPVHRQIVDAYSADCSIDDAIYSLGQAVKNETIDVQTYLKHVRQLSRKQFVHRALIRKCRIKARLPV</sequence>
<dbReference type="OrthoDB" id="306304at2759"/>